<proteinExistence type="predicted"/>
<reference evidence="2 3" key="1">
    <citation type="submission" date="2018-08" db="EMBL/GenBank/DDBJ databases">
        <title>A genome reference for cultivated species of the human gut microbiota.</title>
        <authorList>
            <person name="Zou Y."/>
            <person name="Xue W."/>
            <person name="Luo G."/>
        </authorList>
    </citation>
    <scope>NUCLEOTIDE SEQUENCE [LARGE SCALE GENOMIC DNA]</scope>
    <source>
        <strain evidence="2 3">AF15-20</strain>
    </source>
</reference>
<dbReference type="Pfam" id="PF09820">
    <property type="entry name" value="AAA-ATPase_like"/>
    <property type="match status" value="1"/>
</dbReference>
<dbReference type="InterPro" id="IPR018631">
    <property type="entry name" value="AAA-ATPase-like_dom"/>
</dbReference>
<name>A0A395WFH0_9FIRM</name>
<dbReference type="EMBL" id="QRYQ01000001">
    <property type="protein sequence ID" value="RGU94153.1"/>
    <property type="molecule type" value="Genomic_DNA"/>
</dbReference>
<evidence type="ECO:0000313" key="2">
    <source>
        <dbReference type="EMBL" id="RGU94153.1"/>
    </source>
</evidence>
<dbReference type="Proteomes" id="UP000265489">
    <property type="component" value="Unassembled WGS sequence"/>
</dbReference>
<dbReference type="InterPro" id="IPR012547">
    <property type="entry name" value="PDDEXK_9"/>
</dbReference>
<dbReference type="Pfam" id="PF08011">
    <property type="entry name" value="PDDEXK_9"/>
    <property type="match status" value="1"/>
</dbReference>
<protein>
    <submittedName>
        <fullName evidence="2">AAA family ATPase</fullName>
    </submittedName>
</protein>
<dbReference type="GeneID" id="66579143"/>
<organism evidence="2 3">
    <name type="scientific">Holdemanella biformis</name>
    <dbReference type="NCBI Taxonomy" id="1735"/>
    <lineage>
        <taxon>Bacteria</taxon>
        <taxon>Bacillati</taxon>
        <taxon>Bacillota</taxon>
        <taxon>Erysipelotrichia</taxon>
        <taxon>Erysipelotrichales</taxon>
        <taxon>Erysipelotrichaceae</taxon>
        <taxon>Holdemanella</taxon>
    </lineage>
</organism>
<feature type="domain" description="AAA-ATPase-like" evidence="1">
    <location>
        <begin position="18"/>
        <end position="206"/>
    </location>
</feature>
<dbReference type="AlphaFoldDB" id="A0A395WFH0"/>
<comment type="caution">
    <text evidence="2">The sequence shown here is derived from an EMBL/GenBank/DDBJ whole genome shotgun (WGS) entry which is preliminary data.</text>
</comment>
<dbReference type="PANTHER" id="PTHR34825">
    <property type="entry name" value="CONSERVED PROTEIN, WITH A WEAK D-GALACTARATE DEHYDRATASE/ALTRONATE HYDROLASE DOMAIN"/>
    <property type="match status" value="1"/>
</dbReference>
<sequence length="526" mass="61113">MSIFLNPDNANFNEAVHSKIYVDKTGLIEYTNSVLSTTAKFICNSRPRRFGKSMTADMLCAYYSKGCDSRELFQPYTISSCSTFEKYINQYDVIHIDVQWCKDQVENINDIVNYIKESCMHELQNEYCNIDYNGIISLSGTLSKINDETGHRFVVIIDEWDVLIRDNADNKKLLEEYIDFLKGLFKGSQPSRYIALAYLTGILPIKRMMTQSALNNFDEYTMLNPGPLASFIGFTEGEVKVLSNKYNIDFDRIKKWYDGYYLNHQHVYNPKAVVSLFTLGVFQSYWAQTSSYESIHSLIQMNFDGLKEAVLEMLSGNEVKMQTTSFQNDMISFKNMDDVLTALVHLGYLGYNQTYKTVFIPNEEIRQEFVNSVSEDKWNDLIQFERESDTILEATCQMKTEVVAKQMEKIHNTYASNITYHNENSLSSVLTIAYLSTLKYYFKPIRELPTGRGFADFVYIPKLEYKDYYPALLVELKWNHNVQSALDQIKEKVYPQSIQEYTDNLLLVGITYDSKTKEHRCKIEKF</sequence>
<dbReference type="PANTHER" id="PTHR34825:SF1">
    <property type="entry name" value="AAA-ATPASE-LIKE DOMAIN-CONTAINING PROTEIN"/>
    <property type="match status" value="1"/>
</dbReference>
<evidence type="ECO:0000259" key="1">
    <source>
        <dbReference type="Pfam" id="PF09820"/>
    </source>
</evidence>
<evidence type="ECO:0000313" key="3">
    <source>
        <dbReference type="Proteomes" id="UP000265489"/>
    </source>
</evidence>
<accession>A0A395WFH0</accession>
<gene>
    <name evidence="2" type="ORF">DWW32_01160</name>
</gene>
<dbReference type="RefSeq" id="WP_118324434.1">
    <property type="nucleotide sequence ID" value="NZ_QRYH01000005.1"/>
</dbReference>